<organism evidence="2 3">
    <name type="scientific">Crenichthys baileyi</name>
    <name type="common">White River springfish</name>
    <dbReference type="NCBI Taxonomy" id="28760"/>
    <lineage>
        <taxon>Eukaryota</taxon>
        <taxon>Metazoa</taxon>
        <taxon>Chordata</taxon>
        <taxon>Craniata</taxon>
        <taxon>Vertebrata</taxon>
        <taxon>Euteleostomi</taxon>
        <taxon>Actinopterygii</taxon>
        <taxon>Neopterygii</taxon>
        <taxon>Teleostei</taxon>
        <taxon>Neoteleostei</taxon>
        <taxon>Acanthomorphata</taxon>
        <taxon>Ovalentaria</taxon>
        <taxon>Atherinomorphae</taxon>
        <taxon>Cyprinodontiformes</taxon>
        <taxon>Goodeidae</taxon>
        <taxon>Crenichthys</taxon>
    </lineage>
</organism>
<gene>
    <name evidence="2" type="ORF">CRENBAI_009441</name>
</gene>
<proteinExistence type="predicted"/>
<feature type="region of interest" description="Disordered" evidence="1">
    <location>
        <begin position="56"/>
        <end position="76"/>
    </location>
</feature>
<sequence length="76" mass="8409">MDQLLLEELQVKSGCAVMKTSDKTISITEGVQISRLIPEQTTSYRLTSRHPARLPAVSSFKPSAPISPLRESGLRR</sequence>
<evidence type="ECO:0000313" key="3">
    <source>
        <dbReference type="Proteomes" id="UP001311232"/>
    </source>
</evidence>
<protein>
    <submittedName>
        <fullName evidence="2">Uncharacterized protein</fullName>
    </submittedName>
</protein>
<dbReference type="Proteomes" id="UP001311232">
    <property type="component" value="Unassembled WGS sequence"/>
</dbReference>
<dbReference type="EMBL" id="JAHHUM010000185">
    <property type="protein sequence ID" value="KAK5622143.1"/>
    <property type="molecule type" value="Genomic_DNA"/>
</dbReference>
<evidence type="ECO:0000313" key="2">
    <source>
        <dbReference type="EMBL" id="KAK5622143.1"/>
    </source>
</evidence>
<accession>A0AAV9SLY8</accession>
<keyword evidence="3" id="KW-1185">Reference proteome</keyword>
<dbReference type="AlphaFoldDB" id="A0AAV9SLY8"/>
<name>A0AAV9SLY8_9TELE</name>
<evidence type="ECO:0000256" key="1">
    <source>
        <dbReference type="SAM" id="MobiDB-lite"/>
    </source>
</evidence>
<comment type="caution">
    <text evidence="2">The sequence shown here is derived from an EMBL/GenBank/DDBJ whole genome shotgun (WGS) entry which is preliminary data.</text>
</comment>
<reference evidence="2 3" key="1">
    <citation type="submission" date="2021-06" db="EMBL/GenBank/DDBJ databases">
        <authorList>
            <person name="Palmer J.M."/>
        </authorList>
    </citation>
    <scope>NUCLEOTIDE SEQUENCE [LARGE SCALE GENOMIC DNA]</scope>
    <source>
        <strain evidence="2 3">MEX-2019</strain>
        <tissue evidence="2">Muscle</tissue>
    </source>
</reference>